<keyword evidence="1" id="KW-0812">Transmembrane</keyword>
<keyword evidence="1" id="KW-0472">Membrane</keyword>
<comment type="caution">
    <text evidence="2">The sequence shown here is derived from an EMBL/GenBank/DDBJ whole genome shotgun (WGS) entry which is preliminary data.</text>
</comment>
<dbReference type="HOGENOM" id="CLU_2108292_0_0_1"/>
<dbReference type="Proteomes" id="UP000029964">
    <property type="component" value="Unassembled WGS sequence"/>
</dbReference>
<dbReference type="EMBL" id="JPKY01000010">
    <property type="protein sequence ID" value="KFH47361.1"/>
    <property type="molecule type" value="Genomic_DNA"/>
</dbReference>
<accession>A0A086TDC9</accession>
<sequence length="115" mass="12330">MLIVSSSGQRLYGTGDLLSGNTNPPPASVAQFHRAIDGILGESHMMSRWASEASLENSTTVSEVVISDQAPNPDALNAILRYMYSVSMKLRVSNGRMFGLMATFCFTAVSTVSPL</sequence>
<keyword evidence="1" id="KW-1133">Transmembrane helix</keyword>
<protein>
    <submittedName>
        <fullName evidence="2">Uncharacterized protein</fullName>
    </submittedName>
</protein>
<reference evidence="3" key="1">
    <citation type="journal article" date="2014" name="Genome Announc.">
        <title>Genome sequence and annotation of Acremonium chrysogenum, producer of the beta-lactam antibiotic cephalosporin C.</title>
        <authorList>
            <person name="Terfehr D."/>
            <person name="Dahlmann T.A."/>
            <person name="Specht T."/>
            <person name="Zadra I."/>
            <person name="Kuernsteiner H."/>
            <person name="Kueck U."/>
        </authorList>
    </citation>
    <scope>NUCLEOTIDE SEQUENCE [LARGE SCALE GENOMIC DNA]</scope>
    <source>
        <strain evidence="3">ATCC 11550 / CBS 779.69 / DSM 880 / IAM 14645 / JCM 23072 / IMI 49137</strain>
    </source>
</reference>
<organism evidence="2 3">
    <name type="scientific">Hapsidospora chrysogenum (strain ATCC 11550 / CBS 779.69 / DSM 880 / IAM 14645 / JCM 23072 / IMI 49137)</name>
    <name type="common">Acremonium chrysogenum</name>
    <dbReference type="NCBI Taxonomy" id="857340"/>
    <lineage>
        <taxon>Eukaryota</taxon>
        <taxon>Fungi</taxon>
        <taxon>Dikarya</taxon>
        <taxon>Ascomycota</taxon>
        <taxon>Pezizomycotina</taxon>
        <taxon>Sordariomycetes</taxon>
        <taxon>Hypocreomycetidae</taxon>
        <taxon>Hypocreales</taxon>
        <taxon>Bionectriaceae</taxon>
        <taxon>Hapsidospora</taxon>
    </lineage>
</organism>
<proteinExistence type="predicted"/>
<evidence type="ECO:0000313" key="2">
    <source>
        <dbReference type="EMBL" id="KFH47361.1"/>
    </source>
</evidence>
<name>A0A086TDC9_HAPC1</name>
<dbReference type="AlphaFoldDB" id="A0A086TDC9"/>
<dbReference type="OrthoDB" id="4851581at2759"/>
<keyword evidence="3" id="KW-1185">Reference proteome</keyword>
<evidence type="ECO:0000313" key="3">
    <source>
        <dbReference type="Proteomes" id="UP000029964"/>
    </source>
</evidence>
<gene>
    <name evidence="2" type="ORF">ACRE_018250</name>
</gene>
<feature type="transmembrane region" description="Helical" evidence="1">
    <location>
        <begin position="97"/>
        <end position="114"/>
    </location>
</feature>
<evidence type="ECO:0000256" key="1">
    <source>
        <dbReference type="SAM" id="Phobius"/>
    </source>
</evidence>